<feature type="compositionally biased region" description="Polar residues" evidence="2">
    <location>
        <begin position="88"/>
        <end position="107"/>
    </location>
</feature>
<keyword evidence="4" id="KW-1185">Reference proteome</keyword>
<protein>
    <submittedName>
        <fullName evidence="3">Uncharacterized protein</fullName>
    </submittedName>
</protein>
<feature type="compositionally biased region" description="Low complexity" evidence="2">
    <location>
        <begin position="723"/>
        <end position="738"/>
    </location>
</feature>
<accession>A0A9Q9DR57</accession>
<name>A0A9Q9DR57_CURCL</name>
<organism evidence="3 4">
    <name type="scientific">Curvularia clavata</name>
    <dbReference type="NCBI Taxonomy" id="95742"/>
    <lineage>
        <taxon>Eukaryota</taxon>
        <taxon>Fungi</taxon>
        <taxon>Dikarya</taxon>
        <taxon>Ascomycota</taxon>
        <taxon>Pezizomycotina</taxon>
        <taxon>Dothideomycetes</taxon>
        <taxon>Pleosporomycetidae</taxon>
        <taxon>Pleosporales</taxon>
        <taxon>Pleosporineae</taxon>
        <taxon>Pleosporaceae</taxon>
        <taxon>Curvularia</taxon>
    </lineage>
</organism>
<reference evidence="3" key="1">
    <citation type="submission" date="2021-12" db="EMBL/GenBank/DDBJ databases">
        <title>Curvularia clavata genome.</title>
        <authorList>
            <person name="Cao Y."/>
        </authorList>
    </citation>
    <scope>NUCLEOTIDE SEQUENCE</scope>
    <source>
        <strain evidence="3">Yc1106</strain>
    </source>
</reference>
<dbReference type="VEuPathDB" id="FungiDB:yc1106_02989"/>
<evidence type="ECO:0000313" key="4">
    <source>
        <dbReference type="Proteomes" id="UP001056012"/>
    </source>
</evidence>
<feature type="region of interest" description="Disordered" evidence="2">
    <location>
        <begin position="695"/>
        <end position="741"/>
    </location>
</feature>
<keyword evidence="1" id="KW-0175">Coiled coil</keyword>
<evidence type="ECO:0000256" key="1">
    <source>
        <dbReference type="SAM" id="Coils"/>
    </source>
</evidence>
<proteinExistence type="predicted"/>
<dbReference type="OrthoDB" id="3798031at2759"/>
<evidence type="ECO:0000256" key="2">
    <source>
        <dbReference type="SAM" id="MobiDB-lite"/>
    </source>
</evidence>
<evidence type="ECO:0000313" key="3">
    <source>
        <dbReference type="EMBL" id="USP75715.1"/>
    </source>
</evidence>
<feature type="coiled-coil region" evidence="1">
    <location>
        <begin position="435"/>
        <end position="490"/>
    </location>
</feature>
<sequence length="795" mass="91660">MLKAAVYKAVLSCYKMLLPHHQSTKEIHGKEKVLPDLDHGQVSIQVDRSSVSTTDPNYQQIASRIFIATNKTWRSQQEAISHTATCDATTLASPSDTNSRRASSRSVDMSECAGEDGDQGVSVIRVLKPNTANLEQQLFSKHEALDALEKEYTKQRRQRLRDKALVDQAYQEVLRMETHCKEVQEAHKRAEQILQDKLYQQRSQINAKNEELVKLIDQHHFAVDTLEQSHAADLYKLHRKAAEERRQTEAAHLNELRTLTAASKTNRSAWEKTKQSMKTEMKRMERDFQDGLQANENEITRLTELSYRLAAENRLLASALDQIPRAEMRERANEVFEEVRHAREELDKTQTKLKIANEKIENILEGMQQERDHWEAHGANEKQAQAQIYDLQKYIIELQEKLKLRDNLLRAVNISKGTTTTTVTAENVPKAAFDNDELQAKLRAAKEENLLLQANFNKVDDENCALCMKLDTTEADLHKAKERLRMLEHKQTLINKEHELLYAAVENHEGLTSENKHLLQKHLQETTAVNNYLRGRNDELRNELTKAKEFVEVVEDKCNLEVDKASKYAEFWELMYWDEAVPKVERLSQEIHELNKELGRNNVYVQERLERNVVVADRNALRYACKYSLRGVDPELIPAEVYEPGFVPGWIPATHDALRTLRPLGWVPVAELGKVWLAPMFKPFTQEDAAYRLRAKHQQERKEHRARMNASPPPEADPEEPFDASSSKSSSRGADSISKPYEELEVPAYNSEWMNIRSELTREAYEDMDTDLKLGVLRMIGVELSPKSNREEELF</sequence>
<feature type="region of interest" description="Disordered" evidence="2">
    <location>
        <begin position="252"/>
        <end position="277"/>
    </location>
</feature>
<gene>
    <name evidence="3" type="ORF">yc1106_02989</name>
</gene>
<feature type="region of interest" description="Disordered" evidence="2">
    <location>
        <begin position="88"/>
        <end position="115"/>
    </location>
</feature>
<dbReference type="EMBL" id="CP089275">
    <property type="protein sequence ID" value="USP75715.1"/>
    <property type="molecule type" value="Genomic_DNA"/>
</dbReference>
<dbReference type="AlphaFoldDB" id="A0A9Q9DR57"/>
<dbReference type="Proteomes" id="UP001056012">
    <property type="component" value="Chromosome 2"/>
</dbReference>
<feature type="coiled-coil region" evidence="1">
    <location>
        <begin position="325"/>
        <end position="377"/>
    </location>
</feature>